<evidence type="ECO:0000313" key="1">
    <source>
        <dbReference type="EMBL" id="MED4129470.1"/>
    </source>
</evidence>
<keyword evidence="2" id="KW-1185">Reference proteome</keyword>
<name>A0ABU6NN02_9BACI</name>
<dbReference type="RefSeq" id="WP_328238126.1">
    <property type="nucleotide sequence ID" value="NZ_JAROAS010000036.1"/>
</dbReference>
<accession>A0ABU6NN02</accession>
<reference evidence="1 2" key="1">
    <citation type="submission" date="2023-03" db="EMBL/GenBank/DDBJ databases">
        <title>Bacillus Genome Sequencing.</title>
        <authorList>
            <person name="Dunlap C."/>
        </authorList>
    </citation>
    <scope>NUCLEOTIDE SEQUENCE [LARGE SCALE GENOMIC DNA]</scope>
    <source>
        <strain evidence="1 2">B-4107</strain>
    </source>
</reference>
<dbReference type="EMBL" id="JAROAS010000036">
    <property type="protein sequence ID" value="MED4129470.1"/>
    <property type="molecule type" value="Genomic_DNA"/>
</dbReference>
<comment type="caution">
    <text evidence="1">The sequence shown here is derived from an EMBL/GenBank/DDBJ whole genome shotgun (WGS) entry which is preliminary data.</text>
</comment>
<evidence type="ECO:0000313" key="2">
    <source>
        <dbReference type="Proteomes" id="UP001341820"/>
    </source>
</evidence>
<organism evidence="1 2">
    <name type="scientific">Shouchella miscanthi</name>
    <dbReference type="NCBI Taxonomy" id="2598861"/>
    <lineage>
        <taxon>Bacteria</taxon>
        <taxon>Bacillati</taxon>
        <taxon>Bacillota</taxon>
        <taxon>Bacilli</taxon>
        <taxon>Bacillales</taxon>
        <taxon>Bacillaceae</taxon>
        <taxon>Shouchella</taxon>
    </lineage>
</organism>
<dbReference type="Proteomes" id="UP001341820">
    <property type="component" value="Unassembled WGS sequence"/>
</dbReference>
<protein>
    <submittedName>
        <fullName evidence="1">Uncharacterized protein</fullName>
    </submittedName>
</protein>
<gene>
    <name evidence="1" type="ORF">P5F74_15150</name>
</gene>
<proteinExistence type="predicted"/>
<sequence>MPTLKKVEVKTVYTERTGGICIESYDGYASLENGIVYWVEMGYLMMNKYIFCNVDHSYQTNCDTDIYVAGLVNPEKFDLTRATAWHRKLQSASLVDFILSNPESEGRFNNEGNEIGRFIMDSNDDAAKERLRAAW</sequence>